<sequence>MRFGVLGPVAAWTDDGRPVRIPDLKVRALLADLLANEGRPVSADRLIDDLWGERLPRNPLATLQTRVSQLRRALEEAEPGARALVVSQRPGYLLRGGAVDAVRFRELAARGRAAADPAERSALLGEALELWRGEPYADFADAEFARAEVTRLAEERLAVLEDRAEARLALGEHDALTADLADLVERHPLRERLRAVHLRALYRSGRQTEALAAYAELRERLADELGLDPGPELASLHEAILRQDPSLAPGRPRGNLPAPVTDLIGRDGAVAGVRALLGTSRMVTLVGPGGVGKTSLALETARALDPPDGAWLVELAGLDRGSRTGAADVVANALGARDDRVPLPERLRGKRLLLLLDNCEHVVEQVAALAADLLRAAPDLRILATSQEPLGISGEALWPVAPLDPPDAERLFAERAAAVAPGFALTGDNAGAVASICRRLDGIPLALELAATRVRAVGVHELAARLDDRFGVLVAGRRDAPARQRTLRAMIDWSWEPLTGAERVVLRRLAVPADGCGLPAAEEVCAAPGVDVLDTLARLVDRSLVVAGPRYRLLESVRAYALERLHEAGEADEIRRRHLAWNVALAERAAPRLYGRDQREWLERLDAEDANLRAVLDSAPPAEALRLVNALSWYWFLRGRVLEARRALERALARGGDLPGAVEARVWLAGFSLLTSDGTDERARGAAVRAAETEIDDPGTRAWTRWFLGFAHRGFGDLDVTADLVGRALETFRARNDRWGVAAALSVRATIARARSDLAAARRDASEARGLFREVGDRWGGLHAAGTLADVAEIAGDYPEAARLHRESLRMAEELGLWAQVSFSLSGLGRIHLLTGDADTADALHERARRLAVAQSNLVAEHYADVGLALAARRRGALDRAEGILARWLPWIRKVDGEPGLPLVLTELGFVAQGRGDVGRARALHEDALAAARRIGDPRAIAHALEGMAGATVLAGDAATAVRLLDEATALRASVDAPLPEAERGDVDRVRAAVRALTDRDARRYSDGR</sequence>
<evidence type="ECO:0000256" key="2">
    <source>
        <dbReference type="ARBA" id="ARBA00023125"/>
    </source>
</evidence>
<dbReference type="InterPro" id="IPR005158">
    <property type="entry name" value="BTAD"/>
</dbReference>
<evidence type="ECO:0000313" key="6">
    <source>
        <dbReference type="Proteomes" id="UP000572680"/>
    </source>
</evidence>
<dbReference type="InterPro" id="IPR001867">
    <property type="entry name" value="OmpR/PhoB-type_DNA-bd"/>
</dbReference>
<evidence type="ECO:0000259" key="4">
    <source>
        <dbReference type="PROSITE" id="PS51755"/>
    </source>
</evidence>
<keyword evidence="6" id="KW-1185">Reference proteome</keyword>
<evidence type="ECO:0000256" key="1">
    <source>
        <dbReference type="ARBA" id="ARBA00005820"/>
    </source>
</evidence>
<comment type="caution">
    <text evidence="5">The sequence shown here is derived from an EMBL/GenBank/DDBJ whole genome shotgun (WGS) entry which is preliminary data.</text>
</comment>
<dbReference type="InterPro" id="IPR011990">
    <property type="entry name" value="TPR-like_helical_dom_sf"/>
</dbReference>
<organism evidence="5 6">
    <name type="scientific">Actinomadura namibiensis</name>
    <dbReference type="NCBI Taxonomy" id="182080"/>
    <lineage>
        <taxon>Bacteria</taxon>
        <taxon>Bacillati</taxon>
        <taxon>Actinomycetota</taxon>
        <taxon>Actinomycetes</taxon>
        <taxon>Streptosporangiales</taxon>
        <taxon>Thermomonosporaceae</taxon>
        <taxon>Actinomadura</taxon>
    </lineage>
</organism>
<reference evidence="5 6" key="1">
    <citation type="submission" date="2020-08" db="EMBL/GenBank/DDBJ databases">
        <title>Genomic Encyclopedia of Type Strains, Phase IV (KMG-IV): sequencing the most valuable type-strain genomes for metagenomic binning, comparative biology and taxonomic classification.</title>
        <authorList>
            <person name="Goeker M."/>
        </authorList>
    </citation>
    <scope>NUCLEOTIDE SEQUENCE [LARGE SCALE GENOMIC DNA]</scope>
    <source>
        <strain evidence="5 6">DSM 44197</strain>
    </source>
</reference>
<dbReference type="InterPro" id="IPR027417">
    <property type="entry name" value="P-loop_NTPase"/>
</dbReference>
<dbReference type="InterPro" id="IPR016032">
    <property type="entry name" value="Sig_transdc_resp-reg_C-effctor"/>
</dbReference>
<dbReference type="SUPFAM" id="SSF46894">
    <property type="entry name" value="C-terminal effector domain of the bipartite response regulators"/>
    <property type="match status" value="1"/>
</dbReference>
<dbReference type="Gene3D" id="1.10.10.10">
    <property type="entry name" value="Winged helix-like DNA-binding domain superfamily/Winged helix DNA-binding domain"/>
    <property type="match status" value="1"/>
</dbReference>
<dbReference type="EMBL" id="JACJIA010000002">
    <property type="protein sequence ID" value="MBA8950150.1"/>
    <property type="molecule type" value="Genomic_DNA"/>
</dbReference>
<dbReference type="SUPFAM" id="SSF48452">
    <property type="entry name" value="TPR-like"/>
    <property type="match status" value="3"/>
</dbReference>
<dbReference type="GO" id="GO:0003677">
    <property type="term" value="F:DNA binding"/>
    <property type="evidence" value="ECO:0007669"/>
    <property type="project" value="UniProtKB-UniRule"/>
</dbReference>
<dbReference type="SMART" id="SM00862">
    <property type="entry name" value="Trans_reg_C"/>
    <property type="match status" value="1"/>
</dbReference>
<dbReference type="SMART" id="SM01043">
    <property type="entry name" value="BTAD"/>
    <property type="match status" value="1"/>
</dbReference>
<dbReference type="PRINTS" id="PR00364">
    <property type="entry name" value="DISEASERSIST"/>
</dbReference>
<dbReference type="SMART" id="SM00382">
    <property type="entry name" value="AAA"/>
    <property type="match status" value="1"/>
</dbReference>
<dbReference type="RefSeq" id="WP_182842619.1">
    <property type="nucleotide sequence ID" value="NZ_BAAALP010000037.1"/>
</dbReference>
<proteinExistence type="inferred from homology"/>
<dbReference type="AlphaFoldDB" id="A0A7W3LL50"/>
<dbReference type="SUPFAM" id="SSF52540">
    <property type="entry name" value="P-loop containing nucleoside triphosphate hydrolases"/>
    <property type="match status" value="1"/>
</dbReference>
<name>A0A7W3LL50_ACTNM</name>
<dbReference type="PANTHER" id="PTHR47691">
    <property type="entry name" value="REGULATOR-RELATED"/>
    <property type="match status" value="1"/>
</dbReference>
<dbReference type="InterPro" id="IPR003593">
    <property type="entry name" value="AAA+_ATPase"/>
</dbReference>
<keyword evidence="2 3" id="KW-0238">DNA-binding</keyword>
<dbReference type="Pfam" id="PF03704">
    <property type="entry name" value="BTAD"/>
    <property type="match status" value="1"/>
</dbReference>
<dbReference type="InterPro" id="IPR036388">
    <property type="entry name" value="WH-like_DNA-bd_sf"/>
</dbReference>
<dbReference type="PANTHER" id="PTHR47691:SF3">
    <property type="entry name" value="HTH-TYPE TRANSCRIPTIONAL REGULATOR RV0890C-RELATED"/>
    <property type="match status" value="1"/>
</dbReference>
<accession>A0A7W3LL50</accession>
<dbReference type="Pfam" id="PF13424">
    <property type="entry name" value="TPR_12"/>
    <property type="match status" value="1"/>
</dbReference>
<dbReference type="Gene3D" id="3.40.50.300">
    <property type="entry name" value="P-loop containing nucleotide triphosphate hydrolases"/>
    <property type="match status" value="1"/>
</dbReference>
<evidence type="ECO:0000256" key="3">
    <source>
        <dbReference type="PROSITE-ProRule" id="PRU01091"/>
    </source>
</evidence>
<feature type="domain" description="OmpR/PhoB-type" evidence="4">
    <location>
        <begin position="1"/>
        <end position="96"/>
    </location>
</feature>
<comment type="similarity">
    <text evidence="1">Belongs to the AfsR/DnrI/RedD regulatory family.</text>
</comment>
<evidence type="ECO:0000313" key="5">
    <source>
        <dbReference type="EMBL" id="MBA8950150.1"/>
    </source>
</evidence>
<dbReference type="CDD" id="cd15831">
    <property type="entry name" value="BTAD"/>
    <property type="match status" value="1"/>
</dbReference>
<dbReference type="PROSITE" id="PS51755">
    <property type="entry name" value="OMPR_PHOB"/>
    <property type="match status" value="1"/>
</dbReference>
<protein>
    <submittedName>
        <fullName evidence="5">Putative ATPase/DNA-binding SARP family transcriptional activator</fullName>
    </submittedName>
</protein>
<dbReference type="Proteomes" id="UP000572680">
    <property type="component" value="Unassembled WGS sequence"/>
</dbReference>
<gene>
    <name evidence="5" type="ORF">HNR61_001763</name>
</gene>
<dbReference type="GO" id="GO:0006355">
    <property type="term" value="P:regulation of DNA-templated transcription"/>
    <property type="evidence" value="ECO:0007669"/>
    <property type="project" value="InterPro"/>
</dbReference>
<dbReference type="GO" id="GO:0000160">
    <property type="term" value="P:phosphorelay signal transduction system"/>
    <property type="evidence" value="ECO:0007669"/>
    <property type="project" value="InterPro"/>
</dbReference>
<feature type="DNA-binding region" description="OmpR/PhoB-type" evidence="3">
    <location>
        <begin position="1"/>
        <end position="96"/>
    </location>
</feature>
<dbReference type="Gene3D" id="1.25.40.10">
    <property type="entry name" value="Tetratricopeptide repeat domain"/>
    <property type="match status" value="3"/>
</dbReference>
<dbReference type="Pfam" id="PF00486">
    <property type="entry name" value="Trans_reg_C"/>
    <property type="match status" value="1"/>
</dbReference>